<feature type="domain" description="Notch ligand N-terminal" evidence="6">
    <location>
        <begin position="47"/>
        <end position="105"/>
    </location>
</feature>
<name>A0A5N5TLF5_9CRUS</name>
<feature type="non-terminal residue" evidence="7">
    <location>
        <position position="1"/>
    </location>
</feature>
<dbReference type="AlphaFoldDB" id="A0A5N5TLF5"/>
<dbReference type="GO" id="GO:0007219">
    <property type="term" value="P:Notch signaling pathway"/>
    <property type="evidence" value="ECO:0007669"/>
    <property type="project" value="InterPro"/>
</dbReference>
<evidence type="ECO:0000313" key="7">
    <source>
        <dbReference type="EMBL" id="KAB7506969.1"/>
    </source>
</evidence>
<dbReference type="Gene3D" id="2.60.40.3510">
    <property type="match status" value="1"/>
</dbReference>
<evidence type="ECO:0000256" key="1">
    <source>
        <dbReference type="ARBA" id="ARBA00022536"/>
    </source>
</evidence>
<protein>
    <recommendedName>
        <fullName evidence="6">Notch ligand N-terminal domain-containing protein</fullName>
    </recommendedName>
</protein>
<keyword evidence="4 5" id="KW-1133">Transmembrane helix</keyword>
<evidence type="ECO:0000313" key="8">
    <source>
        <dbReference type="Proteomes" id="UP000326759"/>
    </source>
</evidence>
<dbReference type="Proteomes" id="UP000326759">
    <property type="component" value="Unassembled WGS sequence"/>
</dbReference>
<feature type="non-terminal residue" evidence="7">
    <location>
        <position position="118"/>
    </location>
</feature>
<evidence type="ECO:0000256" key="2">
    <source>
        <dbReference type="ARBA" id="ARBA00022692"/>
    </source>
</evidence>
<gene>
    <name evidence="7" type="ORF">Anas_04047</name>
</gene>
<dbReference type="GO" id="GO:0016020">
    <property type="term" value="C:membrane"/>
    <property type="evidence" value="ECO:0007669"/>
    <property type="project" value="UniProtKB-SubCell"/>
</dbReference>
<keyword evidence="2 5" id="KW-0812">Transmembrane</keyword>
<keyword evidence="1" id="KW-0245">EGF-like domain</keyword>
<accession>A0A5N5TLF5</accession>
<evidence type="ECO:0000259" key="6">
    <source>
        <dbReference type="Pfam" id="PF07657"/>
    </source>
</evidence>
<dbReference type="EMBL" id="SEYY01000570">
    <property type="protein sequence ID" value="KAB7506969.1"/>
    <property type="molecule type" value="Genomic_DNA"/>
</dbReference>
<sequence>QFFLNINNKKMYFKRNCRDDLKTKISFIHYIFIAIISVINIQIAAGTGRFELQVVEIQNHLSQVRSGTCCNGDPLIKDKNDARCPESCNTVVALCLKPFQTATTATVRKRVSTTLPRI</sequence>
<comment type="caution">
    <text evidence="7">The sequence shown here is derived from an EMBL/GenBank/DDBJ whole genome shotgun (WGS) entry which is preliminary data.</text>
</comment>
<dbReference type="OrthoDB" id="283575at2759"/>
<feature type="transmembrane region" description="Helical" evidence="5">
    <location>
        <begin position="21"/>
        <end position="43"/>
    </location>
</feature>
<proteinExistence type="predicted"/>
<dbReference type="Pfam" id="PF07657">
    <property type="entry name" value="MNNL"/>
    <property type="match status" value="1"/>
</dbReference>
<dbReference type="InterPro" id="IPR011651">
    <property type="entry name" value="Notch_ligand_N"/>
</dbReference>
<evidence type="ECO:0000256" key="4">
    <source>
        <dbReference type="ARBA" id="ARBA00022989"/>
    </source>
</evidence>
<organism evidence="7 8">
    <name type="scientific">Armadillidium nasatum</name>
    <dbReference type="NCBI Taxonomy" id="96803"/>
    <lineage>
        <taxon>Eukaryota</taxon>
        <taxon>Metazoa</taxon>
        <taxon>Ecdysozoa</taxon>
        <taxon>Arthropoda</taxon>
        <taxon>Crustacea</taxon>
        <taxon>Multicrustacea</taxon>
        <taxon>Malacostraca</taxon>
        <taxon>Eumalacostraca</taxon>
        <taxon>Peracarida</taxon>
        <taxon>Isopoda</taxon>
        <taxon>Oniscidea</taxon>
        <taxon>Crinocheta</taxon>
        <taxon>Armadillidiidae</taxon>
        <taxon>Armadillidium</taxon>
    </lineage>
</organism>
<reference evidence="7 8" key="1">
    <citation type="journal article" date="2019" name="PLoS Biol.">
        <title>Sex chromosomes control vertical transmission of feminizing Wolbachia symbionts in an isopod.</title>
        <authorList>
            <person name="Becking T."/>
            <person name="Chebbi M.A."/>
            <person name="Giraud I."/>
            <person name="Moumen B."/>
            <person name="Laverre T."/>
            <person name="Caubet Y."/>
            <person name="Peccoud J."/>
            <person name="Gilbert C."/>
            <person name="Cordaux R."/>
        </authorList>
    </citation>
    <scope>NUCLEOTIDE SEQUENCE [LARGE SCALE GENOMIC DNA]</scope>
    <source>
        <strain evidence="7">ANa2</strain>
        <tissue evidence="7">Whole body excluding digestive tract and cuticle</tissue>
    </source>
</reference>
<keyword evidence="5" id="KW-0472">Membrane</keyword>
<evidence type="ECO:0000256" key="3">
    <source>
        <dbReference type="ARBA" id="ARBA00022737"/>
    </source>
</evidence>
<evidence type="ECO:0000256" key="5">
    <source>
        <dbReference type="SAM" id="Phobius"/>
    </source>
</evidence>
<keyword evidence="8" id="KW-1185">Reference proteome</keyword>
<keyword evidence="3" id="KW-0677">Repeat</keyword>